<gene>
    <name evidence="2" type="ORF">A3K55_01260</name>
</gene>
<evidence type="ECO:0000259" key="1">
    <source>
        <dbReference type="Pfam" id="PF25989"/>
    </source>
</evidence>
<reference evidence="2 3" key="1">
    <citation type="journal article" date="2016" name="Nat. Commun.">
        <title>Thousands of microbial genomes shed light on interconnected biogeochemical processes in an aquifer system.</title>
        <authorList>
            <person name="Anantharaman K."/>
            <person name="Brown C.T."/>
            <person name="Hug L.A."/>
            <person name="Sharon I."/>
            <person name="Castelle C.J."/>
            <person name="Probst A.J."/>
            <person name="Thomas B.C."/>
            <person name="Singh A."/>
            <person name="Wilkins M.J."/>
            <person name="Karaoz U."/>
            <person name="Brodie E.L."/>
            <person name="Williams K.H."/>
            <person name="Hubbard S.S."/>
            <person name="Banfield J.F."/>
        </authorList>
    </citation>
    <scope>NUCLEOTIDE SEQUENCE [LARGE SCALE GENOMIC DNA]</scope>
</reference>
<dbReference type="Gene3D" id="2.40.420.20">
    <property type="match status" value="1"/>
</dbReference>
<dbReference type="Pfam" id="PF25989">
    <property type="entry name" value="YknX_C"/>
    <property type="match status" value="1"/>
</dbReference>
<name>A0A1F7SLZ2_9BACT</name>
<protein>
    <recommendedName>
        <fullName evidence="1">YknX-like C-terminal permuted SH3-like domain-containing protein</fullName>
    </recommendedName>
</protein>
<comment type="caution">
    <text evidence="2">The sequence shown here is derived from an EMBL/GenBank/DDBJ whole genome shotgun (WGS) entry which is preliminary data.</text>
</comment>
<dbReference type="AlphaFoldDB" id="A0A1F7SLZ2"/>
<organism evidence="2 3">
    <name type="scientific">Candidatus Shapirobacteria bacterium RBG_13_44_7</name>
    <dbReference type="NCBI Taxonomy" id="1802149"/>
    <lineage>
        <taxon>Bacteria</taxon>
        <taxon>Candidatus Shapironibacteriota</taxon>
    </lineage>
</organism>
<feature type="domain" description="YknX-like C-terminal permuted SH3-like" evidence="1">
    <location>
        <begin position="15"/>
        <end position="69"/>
    </location>
</feature>
<evidence type="ECO:0000313" key="3">
    <source>
        <dbReference type="Proteomes" id="UP000185874"/>
    </source>
</evidence>
<accession>A0A1F7SLZ2</accession>
<dbReference type="Proteomes" id="UP000185874">
    <property type="component" value="Unassembled WGS sequence"/>
</dbReference>
<proteinExistence type="predicted"/>
<evidence type="ECO:0000313" key="2">
    <source>
        <dbReference type="EMBL" id="OGL54248.1"/>
    </source>
</evidence>
<sequence length="71" mass="8049">MDGEAVITLDQSDQALTVPLEAVYEDDQKYVWRKVDNQVLRQNITTGIESDTDIEVLSGLSLNDQIIIKRK</sequence>
<dbReference type="InterPro" id="IPR058637">
    <property type="entry name" value="YknX-like_C"/>
</dbReference>
<dbReference type="EMBL" id="MGDJ01000005">
    <property type="protein sequence ID" value="OGL54248.1"/>
    <property type="molecule type" value="Genomic_DNA"/>
</dbReference>